<evidence type="ECO:0000313" key="4">
    <source>
        <dbReference type="Proteomes" id="UP000009169"/>
    </source>
</evidence>
<feature type="compositionally biased region" description="Basic and acidic residues" evidence="2">
    <location>
        <begin position="128"/>
        <end position="137"/>
    </location>
</feature>
<feature type="region of interest" description="Disordered" evidence="2">
    <location>
        <begin position="73"/>
        <end position="424"/>
    </location>
</feature>
<dbReference type="VEuPathDB" id="FungiDB:TEQG_03040"/>
<feature type="compositionally biased region" description="Polar residues" evidence="2">
    <location>
        <begin position="116"/>
        <end position="127"/>
    </location>
</feature>
<feature type="compositionally biased region" description="Basic residues" evidence="2">
    <location>
        <begin position="210"/>
        <end position="221"/>
    </location>
</feature>
<feature type="region of interest" description="Disordered" evidence="2">
    <location>
        <begin position="685"/>
        <end position="705"/>
    </location>
</feature>
<accession>F2PQ39</accession>
<feature type="region of interest" description="Disordered" evidence="2">
    <location>
        <begin position="748"/>
        <end position="802"/>
    </location>
</feature>
<keyword evidence="1" id="KW-0175">Coiled coil</keyword>
<name>F2PQ39_TRIEC</name>
<feature type="coiled-coil region" evidence="1">
    <location>
        <begin position="552"/>
        <end position="600"/>
    </location>
</feature>
<evidence type="ECO:0000313" key="3">
    <source>
        <dbReference type="EMBL" id="EGE04007.1"/>
    </source>
</evidence>
<gene>
    <name evidence="3" type="ORF">TEQG_03040</name>
</gene>
<dbReference type="OrthoDB" id="4173932at2759"/>
<dbReference type="eggNOG" id="ENOG502TH2Z">
    <property type="taxonomic scope" value="Eukaryota"/>
</dbReference>
<protein>
    <submittedName>
        <fullName evidence="3">Uncharacterized protein</fullName>
    </submittedName>
</protein>
<dbReference type="Gene3D" id="1.10.287.1490">
    <property type="match status" value="1"/>
</dbReference>
<dbReference type="Proteomes" id="UP000009169">
    <property type="component" value="Unassembled WGS sequence"/>
</dbReference>
<feature type="compositionally biased region" description="Low complexity" evidence="2">
    <location>
        <begin position="230"/>
        <end position="250"/>
    </location>
</feature>
<reference evidence="4" key="1">
    <citation type="journal article" date="2012" name="MBio">
        <title>Comparative genome analysis of Trichophyton rubrum and related dermatophytes reveals candidate genes involved in infection.</title>
        <authorList>
            <person name="Martinez D.A."/>
            <person name="Oliver B.G."/>
            <person name="Graeser Y."/>
            <person name="Goldberg J.M."/>
            <person name="Li W."/>
            <person name="Martinez-Rossi N.M."/>
            <person name="Monod M."/>
            <person name="Shelest E."/>
            <person name="Barton R.C."/>
            <person name="Birch E."/>
            <person name="Brakhage A.A."/>
            <person name="Chen Z."/>
            <person name="Gurr S.J."/>
            <person name="Heiman D."/>
            <person name="Heitman J."/>
            <person name="Kosti I."/>
            <person name="Rossi A."/>
            <person name="Saif S."/>
            <person name="Samalova M."/>
            <person name="Saunders C.W."/>
            <person name="Shea T."/>
            <person name="Summerbell R.C."/>
            <person name="Xu J."/>
            <person name="Young S."/>
            <person name="Zeng Q."/>
            <person name="Birren B.W."/>
            <person name="Cuomo C.A."/>
            <person name="White T.C."/>
        </authorList>
    </citation>
    <scope>NUCLEOTIDE SEQUENCE [LARGE SCALE GENOMIC DNA]</scope>
    <source>
        <strain evidence="4">ATCC MYA-4606 / CBS 127.97</strain>
    </source>
</reference>
<evidence type="ECO:0000256" key="2">
    <source>
        <dbReference type="SAM" id="MobiDB-lite"/>
    </source>
</evidence>
<organism evidence="3 4">
    <name type="scientific">Trichophyton equinum (strain ATCC MYA-4606 / CBS 127.97)</name>
    <name type="common">Horse ringworm fungus</name>
    <dbReference type="NCBI Taxonomy" id="559882"/>
    <lineage>
        <taxon>Eukaryota</taxon>
        <taxon>Fungi</taxon>
        <taxon>Dikarya</taxon>
        <taxon>Ascomycota</taxon>
        <taxon>Pezizomycotina</taxon>
        <taxon>Eurotiomycetes</taxon>
        <taxon>Eurotiomycetidae</taxon>
        <taxon>Onygenales</taxon>
        <taxon>Arthrodermataceae</taxon>
        <taxon>Trichophyton</taxon>
    </lineage>
</organism>
<dbReference type="EMBL" id="DS995730">
    <property type="protein sequence ID" value="EGE04007.1"/>
    <property type="molecule type" value="Genomic_DNA"/>
</dbReference>
<proteinExistence type="predicted"/>
<feature type="compositionally biased region" description="Polar residues" evidence="2">
    <location>
        <begin position="180"/>
        <end position="191"/>
    </location>
</feature>
<feature type="compositionally biased region" description="Polar residues" evidence="2">
    <location>
        <begin position="138"/>
        <end position="151"/>
    </location>
</feature>
<feature type="region of interest" description="Disordered" evidence="2">
    <location>
        <begin position="1"/>
        <end position="55"/>
    </location>
</feature>
<feature type="compositionally biased region" description="Low complexity" evidence="2">
    <location>
        <begin position="366"/>
        <end position="376"/>
    </location>
</feature>
<feature type="compositionally biased region" description="Low complexity" evidence="2">
    <location>
        <begin position="269"/>
        <end position="343"/>
    </location>
</feature>
<dbReference type="AlphaFoldDB" id="F2PQ39"/>
<feature type="compositionally biased region" description="Polar residues" evidence="2">
    <location>
        <begin position="40"/>
        <end position="50"/>
    </location>
</feature>
<keyword evidence="4" id="KW-1185">Reference proteome</keyword>
<feature type="compositionally biased region" description="Polar residues" evidence="2">
    <location>
        <begin position="92"/>
        <end position="103"/>
    </location>
</feature>
<dbReference type="HOGENOM" id="CLU_318551_0_0_1"/>
<feature type="compositionally biased region" description="Low complexity" evidence="2">
    <location>
        <begin position="410"/>
        <end position="424"/>
    </location>
</feature>
<sequence length="960" mass="101103">MAPVQQKDAKMSAGQKQQLSNGKRPGIIGDANVAVPRLTPEQNAQGQSDLYKSKWASPVDEYQTAWEKILAGKGGPSASQITQAAVPAATSGAKQQPPTSTDKPTAGKPESKGKQRATTQQPSTSPQKIDRADDGHNKPSQKGASGKTLSANPPKPASTDKKNMAVGEGPSDSRRPPPVTSQQAQSATSLPPASENDNDNDNDAGSEAAKKRRRRGRRGKGGNKDKDNEAAASAIASQTSGQSTSQPSPAKGNGPKESAAGGADKKTSKPSTTTASAPPKTPAASSSSSAGAARKAADSKLAQPALALPPAQPKQLQQPQQKQQQSQPQKLQQQGGVRGNGQQAPQHPGAAKGSLATPPPPPPPSTTAATIAASKPKPAPANVPRANETTGNDRKVAGTPATQQRPAVQAPRFGPSAPAGGAATTGVAARSMAVQRPATGPVGFAVTAQNAPVQLGWSPNMMGDSRARRSGVMPRLAPGWEGYQDRINVSGAIQDIYLYAGDRLDVEKFNAYVASPCHSVEAKVNCLKDIVVTMDRVVSEKHASAMSIKAERDAFRDDYDRAKAQADEYAERLAAEQLQREQLEEQIVSLRHSVAGLRKEVVTKESHLDSAEVEILRLKDDLAANHSLLDKAVSKQAAQAAETASHQKQVASLHGEVEKLSGELSGLRAKFTLADSERKALAEEIAKSPLQSENEHLRSQLSEVRGQLDSANQIRNDLEAERAAHICCQPVESGNPTSATLSMELEGWGVGQDSRSQTDEEDGRQPRSRQPSPPASSASLYGGGNAVSTSTQTDEVEVIETSTQTEEAVVSQLEASTQTVCTEVVTASTQTVSVEVSTSEASAQTALTGDVLSPAEVEVRVAGVCQKARTKDAQVQTAMVAEVPQGRVASLRFLLALLLLAWAMIMLWSRYSEISAWEAANDTSRATVASIRSQQGLPWSLMSDKLSYSVVRHFDRVLPG</sequence>
<evidence type="ECO:0000256" key="1">
    <source>
        <dbReference type="SAM" id="Coils"/>
    </source>
</evidence>